<organism evidence="1 2">
    <name type="scientific">Alteripontixanthobacter maritimus</name>
    <dbReference type="NCBI Taxonomy" id="2161824"/>
    <lineage>
        <taxon>Bacteria</taxon>
        <taxon>Pseudomonadati</taxon>
        <taxon>Pseudomonadota</taxon>
        <taxon>Alphaproteobacteria</taxon>
        <taxon>Sphingomonadales</taxon>
        <taxon>Erythrobacteraceae</taxon>
        <taxon>Alteripontixanthobacter</taxon>
    </lineage>
</organism>
<gene>
    <name evidence="1" type="ORF">HME9302_00443</name>
</gene>
<sequence length="401" mass="41249">MILGRKNSRGQPILVLGVLLGGWIMVRAAVWNSPFPATAIDWVAPVVFAEAQVDRPALRAASPVRSTIVSRAGGGAVQETLLPNPKAGQQLLEVWRLLKADHSQTPGGPFSFAGVPAADFPGMGQMLNAQTALMAAGMNGRQPSGLSAAPVRFGKSNPAGPAGWLASTIQNAQPGQAQDRWSLDSWLFVRQGSGGVGSAQAGPGMGAYGGSQAGAVLRYRLRPNSRFRPAFYARATSALGTAADFDDRIEAAGGLSLRPLPSLPLAAYAEARVSRIAGQTELRPAAFVVTELAPQSLPLGMTAETYGQAGYVGGAFATAFADGQVRVTGDAASFDLGKLRAGAGAWGGAQKGAYRIDIGPTAHLDMRLGGAAARIAASYRVRVAGDAVPDTGAAITLSTSF</sequence>
<comment type="caution">
    <text evidence="1">The sequence shown here is derived from an EMBL/GenBank/DDBJ whole genome shotgun (WGS) entry which is preliminary data.</text>
</comment>
<dbReference type="Proteomes" id="UP000253727">
    <property type="component" value="Unassembled WGS sequence"/>
</dbReference>
<dbReference type="EMBL" id="QBKA01000002">
    <property type="protein sequence ID" value="RDC59256.1"/>
    <property type="molecule type" value="Genomic_DNA"/>
</dbReference>
<evidence type="ECO:0000313" key="1">
    <source>
        <dbReference type="EMBL" id="RDC59256.1"/>
    </source>
</evidence>
<evidence type="ECO:0000313" key="2">
    <source>
        <dbReference type="Proteomes" id="UP000253727"/>
    </source>
</evidence>
<reference evidence="1 2" key="1">
    <citation type="submission" date="2018-04" db="EMBL/GenBank/DDBJ databases">
        <title>Altererythrobacter sp. HME9302 genome sequencing and assembly.</title>
        <authorList>
            <person name="Kang H."/>
            <person name="Kim H."/>
            <person name="Joh K."/>
        </authorList>
    </citation>
    <scope>NUCLEOTIDE SEQUENCE [LARGE SCALE GENOMIC DNA]</scope>
    <source>
        <strain evidence="1 2">HME9302</strain>
    </source>
</reference>
<keyword evidence="2" id="KW-1185">Reference proteome</keyword>
<protein>
    <submittedName>
        <fullName evidence="1">Uncharacterized protein</fullName>
    </submittedName>
</protein>
<accession>A0A369Q7V3</accession>
<name>A0A369Q7V3_9SPHN</name>
<dbReference type="AlphaFoldDB" id="A0A369Q7V3"/>
<proteinExistence type="predicted"/>